<accession>A0A8J2YQE4</accession>
<dbReference type="InterPro" id="IPR008972">
    <property type="entry name" value="Cupredoxin"/>
</dbReference>
<organism evidence="1 2">
    <name type="scientific">Aliidongia dinghuensis</name>
    <dbReference type="NCBI Taxonomy" id="1867774"/>
    <lineage>
        <taxon>Bacteria</taxon>
        <taxon>Pseudomonadati</taxon>
        <taxon>Pseudomonadota</taxon>
        <taxon>Alphaproteobacteria</taxon>
        <taxon>Rhodospirillales</taxon>
        <taxon>Dongiaceae</taxon>
        <taxon>Aliidongia</taxon>
    </lineage>
</organism>
<evidence type="ECO:0000313" key="1">
    <source>
        <dbReference type="EMBL" id="GGF04709.1"/>
    </source>
</evidence>
<reference evidence="1" key="1">
    <citation type="journal article" date="2014" name="Int. J. Syst. Evol. Microbiol.">
        <title>Complete genome sequence of Corynebacterium casei LMG S-19264T (=DSM 44701T), isolated from a smear-ripened cheese.</title>
        <authorList>
            <consortium name="US DOE Joint Genome Institute (JGI-PGF)"/>
            <person name="Walter F."/>
            <person name="Albersmeier A."/>
            <person name="Kalinowski J."/>
            <person name="Ruckert C."/>
        </authorList>
    </citation>
    <scope>NUCLEOTIDE SEQUENCE</scope>
    <source>
        <strain evidence="1">CGMCC 1.15725</strain>
    </source>
</reference>
<gene>
    <name evidence="1" type="ORF">GCM10011611_07620</name>
</gene>
<keyword evidence="2" id="KW-1185">Reference proteome</keyword>
<protein>
    <recommendedName>
        <fullName evidence="3">EfeO-type cupredoxin-like domain-containing protein</fullName>
    </recommendedName>
</protein>
<dbReference type="EMBL" id="BMJQ01000002">
    <property type="protein sequence ID" value="GGF04709.1"/>
    <property type="molecule type" value="Genomic_DNA"/>
</dbReference>
<proteinExistence type="predicted"/>
<evidence type="ECO:0008006" key="3">
    <source>
        <dbReference type="Google" id="ProtNLM"/>
    </source>
</evidence>
<evidence type="ECO:0000313" key="2">
    <source>
        <dbReference type="Proteomes" id="UP000646365"/>
    </source>
</evidence>
<dbReference type="Gene3D" id="2.60.40.420">
    <property type="entry name" value="Cupredoxins - blue copper proteins"/>
    <property type="match status" value="1"/>
</dbReference>
<dbReference type="AlphaFoldDB" id="A0A8J2YQE4"/>
<comment type="caution">
    <text evidence="1">The sequence shown here is derived from an EMBL/GenBank/DDBJ whole genome shotgun (WGS) entry which is preliminary data.</text>
</comment>
<dbReference type="Proteomes" id="UP000646365">
    <property type="component" value="Unassembled WGS sequence"/>
</dbReference>
<sequence length="141" mass="14722">MRQSSHATARLGLVLGTVLLGQALAACSLFQGSEQPVWRTATIVDGHFNPDSISLAAGTPATLKVGLVGFMEASIRSPALGIEPTLLPTNQPRENKSHNAGPGNFKMASFPLRPMAAGTYQIICDCGGHEEILTLTVQPGG</sequence>
<dbReference type="PROSITE" id="PS51257">
    <property type="entry name" value="PROKAR_LIPOPROTEIN"/>
    <property type="match status" value="1"/>
</dbReference>
<reference evidence="1" key="2">
    <citation type="submission" date="2020-09" db="EMBL/GenBank/DDBJ databases">
        <authorList>
            <person name="Sun Q."/>
            <person name="Zhou Y."/>
        </authorList>
    </citation>
    <scope>NUCLEOTIDE SEQUENCE</scope>
    <source>
        <strain evidence="1">CGMCC 1.15725</strain>
    </source>
</reference>
<name>A0A8J2YQE4_9PROT</name>